<protein>
    <submittedName>
        <fullName evidence="2">Uncharacterized protein</fullName>
    </submittedName>
</protein>
<comment type="caution">
    <text evidence="2">The sequence shown here is derived from an EMBL/GenBank/DDBJ whole genome shotgun (WGS) entry which is preliminary data.</text>
</comment>
<organism evidence="2 3">
    <name type="scientific">Streptomyces kaniharaensis</name>
    <dbReference type="NCBI Taxonomy" id="212423"/>
    <lineage>
        <taxon>Bacteria</taxon>
        <taxon>Bacillati</taxon>
        <taxon>Actinomycetota</taxon>
        <taxon>Actinomycetes</taxon>
        <taxon>Kitasatosporales</taxon>
        <taxon>Streptomycetaceae</taxon>
        <taxon>Streptomyces</taxon>
    </lineage>
</organism>
<sequence>MIERSGHQVVLDHQGLAIDGQRICRTPLTPAQTIPPGQAGTSRAFQVADSGAVIYRGRIVAEIGPSPAGTANPGELTVHGPNGPEWYPPGAAERTRPPLPAAPSAAELQASVDEVQASVDQMMRRQQDEQDLLARAEEPGPQLPDAAQEMEISR</sequence>
<dbReference type="OrthoDB" id="4343140at2"/>
<accession>A0A6N7L504</accession>
<gene>
    <name evidence="2" type="ORF">F7Q99_38990</name>
</gene>
<evidence type="ECO:0000313" key="2">
    <source>
        <dbReference type="EMBL" id="MQS18019.1"/>
    </source>
</evidence>
<dbReference type="RefSeq" id="WP_153472061.1">
    <property type="nucleotide sequence ID" value="NZ_WBOF01000010.1"/>
</dbReference>
<feature type="compositionally biased region" description="Basic and acidic residues" evidence="1">
    <location>
        <begin position="122"/>
        <end position="138"/>
    </location>
</feature>
<dbReference type="AlphaFoldDB" id="A0A6N7L504"/>
<reference evidence="2 3" key="1">
    <citation type="submission" date="2019-09" db="EMBL/GenBank/DDBJ databases">
        <title>Genome Sequences of Streptomyces kaniharaensis ATCC 21070.</title>
        <authorList>
            <person name="Zhu W."/>
            <person name="De Crecy-Lagard V."/>
            <person name="Richards N.G."/>
        </authorList>
    </citation>
    <scope>NUCLEOTIDE SEQUENCE [LARGE SCALE GENOMIC DNA]</scope>
    <source>
        <strain evidence="2 3">SF-557</strain>
    </source>
</reference>
<dbReference type="EMBL" id="WBOF01000010">
    <property type="protein sequence ID" value="MQS18019.1"/>
    <property type="molecule type" value="Genomic_DNA"/>
</dbReference>
<name>A0A6N7L504_9ACTN</name>
<proteinExistence type="predicted"/>
<evidence type="ECO:0000313" key="3">
    <source>
        <dbReference type="Proteomes" id="UP000450000"/>
    </source>
</evidence>
<evidence type="ECO:0000256" key="1">
    <source>
        <dbReference type="SAM" id="MobiDB-lite"/>
    </source>
</evidence>
<keyword evidence="3" id="KW-1185">Reference proteome</keyword>
<feature type="region of interest" description="Disordered" evidence="1">
    <location>
        <begin position="80"/>
        <end position="154"/>
    </location>
</feature>
<dbReference type="Proteomes" id="UP000450000">
    <property type="component" value="Unassembled WGS sequence"/>
</dbReference>